<feature type="domain" description="NAD-dependent epimerase/dehydratase" evidence="3">
    <location>
        <begin position="5"/>
        <end position="227"/>
    </location>
</feature>
<evidence type="ECO:0000313" key="5">
    <source>
        <dbReference type="Proteomes" id="UP001149140"/>
    </source>
</evidence>
<keyword evidence="4" id="KW-0456">Lyase</keyword>
<dbReference type="RefSeq" id="WP_270043074.1">
    <property type="nucleotide sequence ID" value="NZ_JAPDOD010000028.1"/>
</dbReference>
<comment type="caution">
    <text evidence="4">The sequence shown here is derived from an EMBL/GenBank/DDBJ whole genome shotgun (WGS) entry which is preliminary data.</text>
</comment>
<name>A0A9X3MWA3_9ACTN</name>
<keyword evidence="5" id="KW-1185">Reference proteome</keyword>
<dbReference type="InterPro" id="IPR036291">
    <property type="entry name" value="NAD(P)-bd_dom_sf"/>
</dbReference>
<reference evidence="4" key="1">
    <citation type="submission" date="2022-10" db="EMBL/GenBank/DDBJ databases">
        <title>The WGS of Solirubrobacter ginsenosidimutans DSM 21036.</title>
        <authorList>
            <person name="Jiang Z."/>
        </authorList>
    </citation>
    <scope>NUCLEOTIDE SEQUENCE</scope>
    <source>
        <strain evidence="4">DSM 21036</strain>
    </source>
</reference>
<evidence type="ECO:0000259" key="3">
    <source>
        <dbReference type="Pfam" id="PF01370"/>
    </source>
</evidence>
<accession>A0A9X3MWA3</accession>
<dbReference type="GO" id="GO:0008446">
    <property type="term" value="F:GDP-mannose 4,6-dehydratase activity"/>
    <property type="evidence" value="ECO:0007669"/>
    <property type="project" value="UniProtKB-EC"/>
</dbReference>
<dbReference type="InterPro" id="IPR001509">
    <property type="entry name" value="Epimerase_deHydtase"/>
</dbReference>
<feature type="region of interest" description="Disordered" evidence="2">
    <location>
        <begin position="106"/>
        <end position="126"/>
    </location>
</feature>
<comment type="similarity">
    <text evidence="1">Belongs to the NAD(P)-dependent epimerase/dehydratase family.</text>
</comment>
<evidence type="ECO:0000256" key="1">
    <source>
        <dbReference type="ARBA" id="ARBA00007637"/>
    </source>
</evidence>
<protein>
    <submittedName>
        <fullName evidence="4">GDP-mannose 4,6-dehydratase</fullName>
        <ecNumber evidence="4">4.2.1.47</ecNumber>
    </submittedName>
</protein>
<dbReference type="SUPFAM" id="SSF51735">
    <property type="entry name" value="NAD(P)-binding Rossmann-fold domains"/>
    <property type="match status" value="1"/>
</dbReference>
<sequence>MSRRVLITGATGFAGRHLVAACEAAGDDVVAAPPSSQLDLRDPAAARTLVAGARPDAVFHLAARAHVGMSWEDPIGTLADNVAMTSALLEAVRHEAPEAVVVSVGSGEEYGPPETVPTTESHPLRPQNPYAVSKASSGLLARFYADGYGLRVIHARAFNHAGPGQEPIYAIANFARQFAEGLEAGADPIVIVTGSPDTRRDFTDVRDVVRAYRTLAERGEPGLYNVCSGVSRSARELLVALGEVAGVAVDHQIDPAKVRAHEVFEIRGANDQLTAATGWRPEISLEQTLRDTLAWWRAR</sequence>
<evidence type="ECO:0000256" key="2">
    <source>
        <dbReference type="SAM" id="MobiDB-lite"/>
    </source>
</evidence>
<dbReference type="AlphaFoldDB" id="A0A9X3MWA3"/>
<dbReference type="PANTHER" id="PTHR43000">
    <property type="entry name" value="DTDP-D-GLUCOSE 4,6-DEHYDRATASE-RELATED"/>
    <property type="match status" value="1"/>
</dbReference>
<dbReference type="Gene3D" id="3.40.50.720">
    <property type="entry name" value="NAD(P)-binding Rossmann-like Domain"/>
    <property type="match status" value="1"/>
</dbReference>
<gene>
    <name evidence="4" type="ORF">OM076_26380</name>
</gene>
<dbReference type="EMBL" id="JAPDOD010000028">
    <property type="protein sequence ID" value="MDA0163825.1"/>
    <property type="molecule type" value="Genomic_DNA"/>
</dbReference>
<dbReference type="Pfam" id="PF01370">
    <property type="entry name" value="Epimerase"/>
    <property type="match status" value="1"/>
</dbReference>
<evidence type="ECO:0000313" key="4">
    <source>
        <dbReference type="EMBL" id="MDA0163825.1"/>
    </source>
</evidence>
<dbReference type="Proteomes" id="UP001149140">
    <property type="component" value="Unassembled WGS sequence"/>
</dbReference>
<proteinExistence type="inferred from homology"/>
<dbReference type="Gene3D" id="3.90.25.10">
    <property type="entry name" value="UDP-galactose 4-epimerase, domain 1"/>
    <property type="match status" value="1"/>
</dbReference>
<dbReference type="EC" id="4.2.1.47" evidence="4"/>
<organism evidence="4 5">
    <name type="scientific">Solirubrobacter ginsenosidimutans</name>
    <dbReference type="NCBI Taxonomy" id="490573"/>
    <lineage>
        <taxon>Bacteria</taxon>
        <taxon>Bacillati</taxon>
        <taxon>Actinomycetota</taxon>
        <taxon>Thermoleophilia</taxon>
        <taxon>Solirubrobacterales</taxon>
        <taxon>Solirubrobacteraceae</taxon>
        <taxon>Solirubrobacter</taxon>
    </lineage>
</organism>